<feature type="transmembrane region" description="Helical" evidence="1">
    <location>
        <begin position="34"/>
        <end position="56"/>
    </location>
</feature>
<dbReference type="EMBL" id="JBBNAE010000006">
    <property type="protein sequence ID" value="KAK9116623.1"/>
    <property type="molecule type" value="Genomic_DNA"/>
</dbReference>
<proteinExistence type="predicted"/>
<keyword evidence="1" id="KW-0472">Membrane</keyword>
<evidence type="ECO:0000313" key="3">
    <source>
        <dbReference type="Proteomes" id="UP001417504"/>
    </source>
</evidence>
<accession>A0AAP0IJI8</accession>
<comment type="caution">
    <text evidence="2">The sequence shown here is derived from an EMBL/GenBank/DDBJ whole genome shotgun (WGS) entry which is preliminary data.</text>
</comment>
<reference evidence="2 3" key="1">
    <citation type="submission" date="2024-01" db="EMBL/GenBank/DDBJ databases">
        <title>Genome assemblies of Stephania.</title>
        <authorList>
            <person name="Yang L."/>
        </authorList>
    </citation>
    <scope>NUCLEOTIDE SEQUENCE [LARGE SCALE GENOMIC DNA]</scope>
    <source>
        <strain evidence="2">QJT</strain>
        <tissue evidence="2">Leaf</tissue>
    </source>
</reference>
<feature type="transmembrane region" description="Helical" evidence="1">
    <location>
        <begin position="93"/>
        <end position="113"/>
    </location>
</feature>
<evidence type="ECO:0000256" key="1">
    <source>
        <dbReference type="SAM" id="Phobius"/>
    </source>
</evidence>
<protein>
    <submittedName>
        <fullName evidence="2">Uncharacterized protein</fullName>
    </submittedName>
</protein>
<organism evidence="2 3">
    <name type="scientific">Stephania japonica</name>
    <dbReference type="NCBI Taxonomy" id="461633"/>
    <lineage>
        <taxon>Eukaryota</taxon>
        <taxon>Viridiplantae</taxon>
        <taxon>Streptophyta</taxon>
        <taxon>Embryophyta</taxon>
        <taxon>Tracheophyta</taxon>
        <taxon>Spermatophyta</taxon>
        <taxon>Magnoliopsida</taxon>
        <taxon>Ranunculales</taxon>
        <taxon>Menispermaceae</taxon>
        <taxon>Menispermoideae</taxon>
        <taxon>Cissampelideae</taxon>
        <taxon>Stephania</taxon>
    </lineage>
</organism>
<dbReference type="PANTHER" id="PTHR33133">
    <property type="entry name" value="OS08G0107100 PROTEIN-RELATED"/>
    <property type="match status" value="1"/>
</dbReference>
<dbReference type="Proteomes" id="UP001417504">
    <property type="component" value="Unassembled WGS sequence"/>
</dbReference>
<gene>
    <name evidence="2" type="ORF">Sjap_015570</name>
</gene>
<dbReference type="PANTHER" id="PTHR33133:SF3">
    <property type="entry name" value="TRANSMEMBRANE PROTEIN"/>
    <property type="match status" value="1"/>
</dbReference>
<sequence length="313" mass="34480">MEESTEIQSILMDTTVIKIFRSSIHKFLKSYHNFTFTSLLLCLPFSASVLLSQALVPSMSPLLLPIHSRLQSLFDSSGFMPSSHFFSPYNLKLSQAISSSLFTLPFNLSFFLLSKSSAIQSLNTCTTQITRFFILLLVYHSIDAYGFISPNFFLFVFAAGVVIQSAVVANAFITCNLALIVAGMESSCSGHLAIFKACKLIRGRASTALFLALPVNLGFSALEALFQIRVVRAFHLSDNKITCSIALEALLIAYLYSLLIVIDTIITCMFYKSCKSGYVTYGDNGNLYRIELHLEGANGRSTNARASQLPLMA</sequence>
<keyword evidence="1" id="KW-1133">Transmembrane helix</keyword>
<evidence type="ECO:0000313" key="2">
    <source>
        <dbReference type="EMBL" id="KAK9116623.1"/>
    </source>
</evidence>
<keyword evidence="3" id="KW-1185">Reference proteome</keyword>
<feature type="transmembrane region" description="Helical" evidence="1">
    <location>
        <begin position="154"/>
        <end position="184"/>
    </location>
</feature>
<dbReference type="AlphaFoldDB" id="A0AAP0IJI8"/>
<feature type="transmembrane region" description="Helical" evidence="1">
    <location>
        <begin position="246"/>
        <end position="271"/>
    </location>
</feature>
<keyword evidence="1" id="KW-0812">Transmembrane</keyword>
<feature type="transmembrane region" description="Helical" evidence="1">
    <location>
        <begin position="205"/>
        <end position="226"/>
    </location>
</feature>
<name>A0AAP0IJI8_9MAGN</name>